<name>A0A0F9C453_9ZZZZ</name>
<evidence type="ECO:0000313" key="1">
    <source>
        <dbReference type="EMBL" id="KKL21032.1"/>
    </source>
</evidence>
<evidence type="ECO:0008006" key="2">
    <source>
        <dbReference type="Google" id="ProtNLM"/>
    </source>
</evidence>
<sequence length="45" mass="5224">MKIKERHHICAECGKDMTMGSIFYEGDVKLYVCPPCTIPYMDKIK</sequence>
<proteinExistence type="predicted"/>
<organism evidence="1">
    <name type="scientific">marine sediment metagenome</name>
    <dbReference type="NCBI Taxonomy" id="412755"/>
    <lineage>
        <taxon>unclassified sequences</taxon>
        <taxon>metagenomes</taxon>
        <taxon>ecological metagenomes</taxon>
    </lineage>
</organism>
<gene>
    <name evidence="1" type="ORF">LCGC14_2449510</name>
</gene>
<reference evidence="1" key="1">
    <citation type="journal article" date="2015" name="Nature">
        <title>Complex archaea that bridge the gap between prokaryotes and eukaryotes.</title>
        <authorList>
            <person name="Spang A."/>
            <person name="Saw J.H."/>
            <person name="Jorgensen S.L."/>
            <person name="Zaremba-Niedzwiedzka K."/>
            <person name="Martijn J."/>
            <person name="Lind A.E."/>
            <person name="van Eijk R."/>
            <person name="Schleper C."/>
            <person name="Guy L."/>
            <person name="Ettema T.J."/>
        </authorList>
    </citation>
    <scope>NUCLEOTIDE SEQUENCE</scope>
</reference>
<protein>
    <recommendedName>
        <fullName evidence="2">LIM zinc-binding domain-containing protein</fullName>
    </recommendedName>
</protein>
<comment type="caution">
    <text evidence="1">The sequence shown here is derived from an EMBL/GenBank/DDBJ whole genome shotgun (WGS) entry which is preliminary data.</text>
</comment>
<dbReference type="AlphaFoldDB" id="A0A0F9C453"/>
<dbReference type="EMBL" id="LAZR01037878">
    <property type="protein sequence ID" value="KKL21032.1"/>
    <property type="molecule type" value="Genomic_DNA"/>
</dbReference>
<accession>A0A0F9C453</accession>